<dbReference type="Gene3D" id="2.60.40.4100">
    <property type="entry name" value="Zona pellucida, ZP-C domain"/>
    <property type="match status" value="1"/>
</dbReference>
<dbReference type="Proteomes" id="UP000812440">
    <property type="component" value="Chromosome 5"/>
</dbReference>
<protein>
    <recommendedName>
        <fullName evidence="3">ZP domain-containing protein</fullName>
    </recommendedName>
</protein>
<keyword evidence="2" id="KW-0732">Signal</keyword>
<keyword evidence="1" id="KW-1015">Disulfide bond</keyword>
<dbReference type="InterPro" id="IPR001507">
    <property type="entry name" value="ZP_dom"/>
</dbReference>
<dbReference type="EMBL" id="JAACNH010000004">
    <property type="protein sequence ID" value="KAG8445678.1"/>
    <property type="molecule type" value="Genomic_DNA"/>
</dbReference>
<evidence type="ECO:0000313" key="5">
    <source>
        <dbReference type="Proteomes" id="UP000812440"/>
    </source>
</evidence>
<keyword evidence="5" id="KW-1185">Reference proteome</keyword>
<dbReference type="PROSITE" id="PS51034">
    <property type="entry name" value="ZP_2"/>
    <property type="match status" value="1"/>
</dbReference>
<dbReference type="Pfam" id="PF26562">
    <property type="entry name" value="Ig-like"/>
    <property type="match status" value="1"/>
</dbReference>
<feature type="signal peptide" evidence="2">
    <location>
        <begin position="1"/>
        <end position="20"/>
    </location>
</feature>
<feature type="chain" id="PRO_5035855873" description="ZP domain-containing protein" evidence="2">
    <location>
        <begin position="21"/>
        <end position="790"/>
    </location>
</feature>
<dbReference type="InterPro" id="IPR058876">
    <property type="entry name" value="Ig-like_ZP"/>
</dbReference>
<evidence type="ECO:0000313" key="4">
    <source>
        <dbReference type="EMBL" id="KAG8445678.1"/>
    </source>
</evidence>
<evidence type="ECO:0000259" key="3">
    <source>
        <dbReference type="PROSITE" id="PS51034"/>
    </source>
</evidence>
<feature type="domain" description="ZP" evidence="3">
    <location>
        <begin position="435"/>
        <end position="749"/>
    </location>
</feature>
<dbReference type="PANTHER" id="PTHR47130:SF3">
    <property type="entry name" value="ZONA PELLUCIDA PROTEIN"/>
    <property type="match status" value="1"/>
</dbReference>
<name>A0A8T2JPJ8_9PIPI</name>
<organism evidence="4 5">
    <name type="scientific">Hymenochirus boettgeri</name>
    <name type="common">Congo dwarf clawed frog</name>
    <dbReference type="NCBI Taxonomy" id="247094"/>
    <lineage>
        <taxon>Eukaryota</taxon>
        <taxon>Metazoa</taxon>
        <taxon>Chordata</taxon>
        <taxon>Craniata</taxon>
        <taxon>Vertebrata</taxon>
        <taxon>Euteleostomi</taxon>
        <taxon>Amphibia</taxon>
        <taxon>Batrachia</taxon>
        <taxon>Anura</taxon>
        <taxon>Pipoidea</taxon>
        <taxon>Pipidae</taxon>
        <taxon>Pipinae</taxon>
        <taxon>Hymenochirus</taxon>
    </lineage>
</organism>
<dbReference type="SMART" id="SM00241">
    <property type="entry name" value="ZP"/>
    <property type="match status" value="1"/>
</dbReference>
<dbReference type="OrthoDB" id="9944868at2759"/>
<sequence>MKLSIGLPVLLGILSSAIWGQQTPGSANFITATCKRSLVQLDLPSQYVYNMFVTFSALDQYGRSFEISDELARQCGYATTWDPWGNIKFRASLLSCYAQISDVNSTLTMRIDISPNPDKSRPVTYIKQASCPYVWNAREILCEVNYMEVSVRRKIPMIAESAFPDEPEDWSSAFPEAVAGLVSIWQVVFHLSSTRKAMLVSDAQKTGYGINTTESRILLRAPYKTAEAQLRKFGNVNFSVVRSTIFYKQRWVILLVDSAVACPVDDINYTTQMITWSVPKSISPLLIGSSSLKSSQVAFGVDLLTLTNREIINRNYVVIDNPQVTMVTVPIGASGGYYKSHVLNGTYGITYSINVFLEHTWEDNVWGVTKYTIIKDITTPFDPRPPAILNETVPATKKFNVSIGTFLADVQLVNVTVGLVTLTVQQLTGLNYISSVKHPNGSISFRLIIPFTDPIVTIQFVGDTTRAYVLNVTFGFNIIPNNETFISSIVIVTLVRDAVLPEPSGYCDQNSLNVIVKRGNVDANWVPYVQEIPLNQSKAQPDGISVTANSTHYTISVYRFSSKVMFEKRLNISCKYTTNKMLVVQYGYENPPTPGTQAKMGTITLVLRLSKDNTYSTFYNDTEYPVVKHLMEPLYFEVELLYSVDPQLELFLEYCWATASPDKTSFPKWNVVDNSCEFKETHQTIFHPVTADSRVKFPSHLKRFEVKMFTFMDGNRTFTGQIYFHCSAIICNAKQLFSDPLCTKSCIPSRQRMGRSVELVTERHKYVSSGAVVLKSGALPSIKQWHILTP</sequence>
<gene>
    <name evidence="4" type="ORF">GDO86_010452</name>
</gene>
<dbReference type="AlphaFoldDB" id="A0A8T2JPJ8"/>
<dbReference type="PANTHER" id="PTHR47130">
    <property type="entry name" value="SI:DKEY-19B23.11-RELATED"/>
    <property type="match status" value="1"/>
</dbReference>
<comment type="caution">
    <text evidence="4">The sequence shown here is derived from an EMBL/GenBank/DDBJ whole genome shotgun (WGS) entry which is preliminary data.</text>
</comment>
<accession>A0A8T2JPJ8</accession>
<proteinExistence type="predicted"/>
<dbReference type="Pfam" id="PF00100">
    <property type="entry name" value="Zona_pellucida"/>
    <property type="match status" value="1"/>
</dbReference>
<dbReference type="InterPro" id="IPR055355">
    <property type="entry name" value="ZP-C"/>
</dbReference>
<dbReference type="InterPro" id="IPR042235">
    <property type="entry name" value="ZP-C_dom"/>
</dbReference>
<reference evidence="4" key="1">
    <citation type="thesis" date="2020" institute="ProQuest LLC" country="789 East Eisenhower Parkway, Ann Arbor, MI, USA">
        <title>Comparative Genomics and Chromosome Evolution.</title>
        <authorList>
            <person name="Mudd A.B."/>
        </authorList>
    </citation>
    <scope>NUCLEOTIDE SEQUENCE</scope>
    <source>
        <strain evidence="4">Female2</strain>
        <tissue evidence="4">Blood</tissue>
    </source>
</reference>
<evidence type="ECO:0000256" key="2">
    <source>
        <dbReference type="SAM" id="SignalP"/>
    </source>
</evidence>
<evidence type="ECO:0000256" key="1">
    <source>
        <dbReference type="ARBA" id="ARBA00023157"/>
    </source>
</evidence>